<sequence>MSSGLGAPKEKVKRSREDKGHSTGCADIGNVIRIGSAEGKGEGESGRQRIQHRMCRHRKCHQD</sequence>
<name>A0A166VGB1_9GAMM</name>
<comment type="caution">
    <text evidence="2">The sequence shown here is derived from an EMBL/GenBank/DDBJ whole genome shotgun (WGS) entry which is preliminary data.</text>
</comment>
<organism evidence="2 3">
    <name type="scientific">Pseudoalteromonas luteoviolacea DSM 6061</name>
    <dbReference type="NCBI Taxonomy" id="1365250"/>
    <lineage>
        <taxon>Bacteria</taxon>
        <taxon>Pseudomonadati</taxon>
        <taxon>Pseudomonadota</taxon>
        <taxon>Gammaproteobacteria</taxon>
        <taxon>Alteromonadales</taxon>
        <taxon>Pseudoalteromonadaceae</taxon>
        <taxon>Pseudoalteromonas</taxon>
    </lineage>
</organism>
<feature type="compositionally biased region" description="Basic residues" evidence="1">
    <location>
        <begin position="49"/>
        <end position="63"/>
    </location>
</feature>
<feature type="region of interest" description="Disordered" evidence="1">
    <location>
        <begin position="1"/>
        <end position="63"/>
    </location>
</feature>
<gene>
    <name evidence="2" type="ORF">N475_21260</name>
</gene>
<dbReference type="PATRIC" id="fig|1365250.3.peg.4080"/>
<accession>A0A166VGB1</accession>
<evidence type="ECO:0000256" key="1">
    <source>
        <dbReference type="SAM" id="MobiDB-lite"/>
    </source>
</evidence>
<proteinExistence type="predicted"/>
<reference evidence="2 3" key="1">
    <citation type="submission" date="2013-07" db="EMBL/GenBank/DDBJ databases">
        <title>Comparative Genomic and Metabolomic Analysis of Twelve Strains of Pseudoalteromonas luteoviolacea.</title>
        <authorList>
            <person name="Vynne N.G."/>
            <person name="Mansson M."/>
            <person name="Gram L."/>
        </authorList>
    </citation>
    <scope>NUCLEOTIDE SEQUENCE [LARGE SCALE GENOMIC DNA]</scope>
    <source>
        <strain evidence="2 3">DSM 6061</strain>
    </source>
</reference>
<protein>
    <submittedName>
        <fullName evidence="2">Uncharacterized protein</fullName>
    </submittedName>
</protein>
<evidence type="ECO:0000313" key="2">
    <source>
        <dbReference type="EMBL" id="KZN32699.1"/>
    </source>
</evidence>
<dbReference type="Proteomes" id="UP000076643">
    <property type="component" value="Unassembled WGS sequence"/>
</dbReference>
<keyword evidence="3" id="KW-1185">Reference proteome</keyword>
<evidence type="ECO:0000313" key="3">
    <source>
        <dbReference type="Proteomes" id="UP000076643"/>
    </source>
</evidence>
<dbReference type="AlphaFoldDB" id="A0A166VGB1"/>
<dbReference type="EMBL" id="AUYB01000128">
    <property type="protein sequence ID" value="KZN32699.1"/>
    <property type="molecule type" value="Genomic_DNA"/>
</dbReference>